<dbReference type="AlphaFoldDB" id="A0A2S3V3X6"/>
<proteinExistence type="predicted"/>
<gene>
    <name evidence="1" type="ORF">CLV41_101824</name>
</gene>
<sequence length="107" mass="11017">MTSSAKIFAAAYFLGACILMSLGVLLPGGKGLVAVFAKPGGLTAAEVIARADGPVIFVRDGSWVALTESEDHEFIARLYRAGAGFVASSAVAQVCARWNGVLGENTI</sequence>
<keyword evidence="2" id="KW-1185">Reference proteome</keyword>
<dbReference type="EMBL" id="PPCN01000001">
    <property type="protein sequence ID" value="POF34369.1"/>
    <property type="molecule type" value="Genomic_DNA"/>
</dbReference>
<evidence type="ECO:0000313" key="2">
    <source>
        <dbReference type="Proteomes" id="UP000236959"/>
    </source>
</evidence>
<dbReference type="Proteomes" id="UP000236959">
    <property type="component" value="Unassembled WGS sequence"/>
</dbReference>
<evidence type="ECO:0000313" key="1">
    <source>
        <dbReference type="EMBL" id="POF34369.1"/>
    </source>
</evidence>
<dbReference type="RefSeq" id="WP_208987258.1">
    <property type="nucleotide sequence ID" value="NZ_PPCN01000001.1"/>
</dbReference>
<accession>A0A2S3V3X6</accession>
<reference evidence="1 2" key="1">
    <citation type="submission" date="2018-01" db="EMBL/GenBank/DDBJ databases">
        <title>Genomic Encyclopedia of Archaeal and Bacterial Type Strains, Phase II (KMG-II): from individual species to whole genera.</title>
        <authorList>
            <person name="Goeker M."/>
        </authorList>
    </citation>
    <scope>NUCLEOTIDE SEQUENCE [LARGE SCALE GENOMIC DNA]</scope>
    <source>
        <strain evidence="1 2">DSM 17023</strain>
    </source>
</reference>
<name>A0A2S3V3X6_9HYPH</name>
<comment type="caution">
    <text evidence="1">The sequence shown here is derived from an EMBL/GenBank/DDBJ whole genome shotgun (WGS) entry which is preliminary data.</text>
</comment>
<organism evidence="1 2">
    <name type="scientific">Roseibium marinum</name>
    <dbReference type="NCBI Taxonomy" id="281252"/>
    <lineage>
        <taxon>Bacteria</taxon>
        <taxon>Pseudomonadati</taxon>
        <taxon>Pseudomonadota</taxon>
        <taxon>Alphaproteobacteria</taxon>
        <taxon>Hyphomicrobiales</taxon>
        <taxon>Stappiaceae</taxon>
        <taxon>Roseibium</taxon>
    </lineage>
</organism>
<dbReference type="PROSITE" id="PS51257">
    <property type="entry name" value="PROKAR_LIPOPROTEIN"/>
    <property type="match status" value="1"/>
</dbReference>
<protein>
    <submittedName>
        <fullName evidence="1">Uncharacterized protein</fullName>
    </submittedName>
</protein>